<dbReference type="EMBL" id="FOMX01000031">
    <property type="protein sequence ID" value="SFF14313.1"/>
    <property type="molecule type" value="Genomic_DNA"/>
</dbReference>
<dbReference type="Proteomes" id="UP000199400">
    <property type="component" value="Unassembled WGS sequence"/>
</dbReference>
<dbReference type="RefSeq" id="WP_143141198.1">
    <property type="nucleotide sequence ID" value="NZ_FOMX01000031.1"/>
</dbReference>
<evidence type="ECO:0000313" key="3">
    <source>
        <dbReference type="Proteomes" id="UP000199400"/>
    </source>
</evidence>
<keyword evidence="1" id="KW-0732">Signal</keyword>
<evidence type="ECO:0008006" key="4">
    <source>
        <dbReference type="Google" id="ProtNLM"/>
    </source>
</evidence>
<gene>
    <name evidence="2" type="ORF">SAMN02745121_07151</name>
</gene>
<sequence length="391" mass="42165">MKTIFNIALAGMATVAWGCVGFEPMQPDTFEGDGLPPEVDLCEGCPEDQPLRGELMLIVNTKPTDGGANFQSNFPLDDKGRFVGNALYLYDPSKRCDGEGGCLAKLGNLWLDEKMGPISMADTSLMRFTVRDLAWHADQGLWGLSYDPLNDEWGLMTLGVPDWTRADNRIESVRYAFKYGDVQDPATDACYWRQSMTGLEFVGDSLFAASAGKPGNGLDARGALFLLDPGFLAAPKHCVLPSDISQDPAYYACDPICSVHAQFDEKVGVSGDMAPGPDGDVLALVRGEMSETFPEGRHELLRVAATGELPEPRAYGPFIDDIPAGFEIEGLARVQGALYGVGIGGTVYKITEPTAEAPGSWKFAVHDELGPLFTDPDRSLRIRGATAVVVP</sequence>
<name>A0A1I2GAX2_9BACT</name>
<dbReference type="OrthoDB" id="5489376at2"/>
<dbReference type="STRING" id="54.SAMN02745121_07151"/>
<proteinExistence type="predicted"/>
<accession>A0A1I2GAX2</accession>
<keyword evidence="3" id="KW-1185">Reference proteome</keyword>
<dbReference type="AlphaFoldDB" id="A0A1I2GAX2"/>
<evidence type="ECO:0000313" key="2">
    <source>
        <dbReference type="EMBL" id="SFF14313.1"/>
    </source>
</evidence>
<feature type="signal peptide" evidence="1">
    <location>
        <begin position="1"/>
        <end position="18"/>
    </location>
</feature>
<reference evidence="3" key="1">
    <citation type="submission" date="2016-10" db="EMBL/GenBank/DDBJ databases">
        <authorList>
            <person name="Varghese N."/>
            <person name="Submissions S."/>
        </authorList>
    </citation>
    <scope>NUCLEOTIDE SEQUENCE [LARGE SCALE GENOMIC DNA]</scope>
    <source>
        <strain evidence="3">ATCC 25963</strain>
    </source>
</reference>
<evidence type="ECO:0000256" key="1">
    <source>
        <dbReference type="SAM" id="SignalP"/>
    </source>
</evidence>
<protein>
    <recommendedName>
        <fullName evidence="4">Lipoprotein</fullName>
    </recommendedName>
</protein>
<organism evidence="2 3">
    <name type="scientific">Nannocystis exedens</name>
    <dbReference type="NCBI Taxonomy" id="54"/>
    <lineage>
        <taxon>Bacteria</taxon>
        <taxon>Pseudomonadati</taxon>
        <taxon>Myxococcota</taxon>
        <taxon>Polyangia</taxon>
        <taxon>Nannocystales</taxon>
        <taxon>Nannocystaceae</taxon>
        <taxon>Nannocystis</taxon>
    </lineage>
</organism>
<feature type="chain" id="PRO_5011555094" description="Lipoprotein" evidence="1">
    <location>
        <begin position="19"/>
        <end position="391"/>
    </location>
</feature>